<evidence type="ECO:0000313" key="1">
    <source>
        <dbReference type="EMBL" id="ALJ29939.1"/>
    </source>
</evidence>
<accession>A0A0S1B4J9</accession>
<evidence type="ECO:0000313" key="2">
    <source>
        <dbReference type="Proteomes" id="UP000061010"/>
    </source>
</evidence>
<proteinExistence type="predicted"/>
<gene>
    <name evidence="1" type="ORF">AOT14_36060</name>
</gene>
<dbReference type="EMBL" id="CP012900">
    <property type="protein sequence ID" value="ALJ29939.1"/>
    <property type="molecule type" value="Genomic_DNA"/>
</dbReference>
<name>A0A0S1B4J9_9GAMM</name>
<reference evidence="1 2" key="1">
    <citation type="journal article" date="2015" name="Genome Announc.">
        <title>Complete Genome Sequencing of Stenotrophomonas acidaminiphila ZAC14D2_NAIMI4_2, a Multidrug-Resistant Strain Isolated from Sediments of a Polluted River in Mexico, Uncovers New Antibiotic Resistance Genes and a Novel Class-II Lasso Peptide Biosynthesis Gene Cluster.</title>
        <authorList>
            <person name="Vinuesa P."/>
            <person name="Ochoa-Sanchez L.E."/>
        </authorList>
    </citation>
    <scope>NUCLEOTIDE SEQUENCE [LARGE SCALE GENOMIC DNA]</scope>
    <source>
        <strain evidence="1 2">ZAC14D2_NAIMI4_2</strain>
    </source>
</reference>
<dbReference type="RefSeq" id="WP_054668358.1">
    <property type="nucleotide sequence ID" value="NZ_CP043570.1"/>
</dbReference>
<dbReference type="AlphaFoldDB" id="A0A0S1B4J9"/>
<dbReference type="Proteomes" id="UP000061010">
    <property type="component" value="Chromosome"/>
</dbReference>
<keyword evidence="2" id="KW-1185">Reference proteome</keyword>
<sequence length="127" mass="13238">MIAFLRRRPPSLLLRLLVLAVIAFGTAGGALASALGELHAMTHADHPAAAHDPVLEADTGHDESDGGARLLHALVHCGHCHGHGGVLPFAAVTWDVAMPPAATAATPHDTRWRPAPLESLLRPPITA</sequence>
<protein>
    <submittedName>
        <fullName evidence="1">Secreted protein</fullName>
    </submittedName>
</protein>
<dbReference type="PATRIC" id="fig|128780.6.peg.3652"/>
<dbReference type="KEGG" id="sacz:AOT14_36060"/>
<organism evidence="1 2">
    <name type="scientific">Stenotrophomonas acidaminiphila</name>
    <dbReference type="NCBI Taxonomy" id="128780"/>
    <lineage>
        <taxon>Bacteria</taxon>
        <taxon>Pseudomonadati</taxon>
        <taxon>Pseudomonadota</taxon>
        <taxon>Gammaproteobacteria</taxon>
        <taxon>Lysobacterales</taxon>
        <taxon>Lysobacteraceae</taxon>
        <taxon>Stenotrophomonas</taxon>
    </lineage>
</organism>